<reference evidence="4 5" key="1">
    <citation type="submission" date="2017-06" db="EMBL/GenBank/DDBJ databases">
        <title>Draft genome sequence of a variant of Elsinoe murrayae.</title>
        <authorList>
            <person name="Cheng Q."/>
        </authorList>
    </citation>
    <scope>NUCLEOTIDE SEQUENCE [LARGE SCALE GENOMIC DNA]</scope>
    <source>
        <strain evidence="4 5">CQ-2017a</strain>
    </source>
</reference>
<feature type="region of interest" description="Disordered" evidence="1">
    <location>
        <begin position="1"/>
        <end position="35"/>
    </location>
</feature>
<evidence type="ECO:0000256" key="2">
    <source>
        <dbReference type="SAM" id="Phobius"/>
    </source>
</evidence>
<dbReference type="PANTHER" id="PTHR37846">
    <property type="entry name" value="YALI0B21296P"/>
    <property type="match status" value="1"/>
</dbReference>
<dbReference type="Pfam" id="PF24841">
    <property type="entry name" value="DUF7719"/>
    <property type="match status" value="1"/>
</dbReference>
<dbReference type="PANTHER" id="PTHR37846:SF1">
    <property type="entry name" value="DEACETYLASE-LIKE PROTEIN"/>
    <property type="match status" value="1"/>
</dbReference>
<evidence type="ECO:0000313" key="4">
    <source>
        <dbReference type="EMBL" id="PNS19346.1"/>
    </source>
</evidence>
<evidence type="ECO:0000256" key="1">
    <source>
        <dbReference type="SAM" id="MobiDB-lite"/>
    </source>
</evidence>
<keyword evidence="2" id="KW-0472">Membrane</keyword>
<feature type="region of interest" description="Disordered" evidence="1">
    <location>
        <begin position="82"/>
        <end position="122"/>
    </location>
</feature>
<keyword evidence="2" id="KW-1133">Transmembrane helix</keyword>
<sequence>MSPPRNRASRRAAAKASGEKFQPLTSASAIPMAHPDYSAPKTRTLFDIAAERNELFAKGQPFSPVHGDGLARDENGRVLLPAKDSSATTTTTTTTTNGVTTTEKGPRSEGLEDTGTEAPDDDPIGPLGESIFYAISLSMLHFTLSLLVHNQYASRPPTLWPLAGETMKAAPFLWVFIYGLKCEVVARWARVKQGIHFVLGVGAGCYLLWIGNRAGYLAVMKRAPPVGTVWVWSVIEMKLEWAVVSLVACIGYLWWNGFSVM</sequence>
<keyword evidence="2" id="KW-0812">Transmembrane</keyword>
<gene>
    <name evidence="4" type="ORF">CAC42_2523</name>
</gene>
<dbReference type="Proteomes" id="UP000243797">
    <property type="component" value="Unassembled WGS sequence"/>
</dbReference>
<proteinExistence type="predicted"/>
<organism evidence="4 5">
    <name type="scientific">Sphaceloma murrayae</name>
    <dbReference type="NCBI Taxonomy" id="2082308"/>
    <lineage>
        <taxon>Eukaryota</taxon>
        <taxon>Fungi</taxon>
        <taxon>Dikarya</taxon>
        <taxon>Ascomycota</taxon>
        <taxon>Pezizomycotina</taxon>
        <taxon>Dothideomycetes</taxon>
        <taxon>Dothideomycetidae</taxon>
        <taxon>Myriangiales</taxon>
        <taxon>Elsinoaceae</taxon>
        <taxon>Sphaceloma</taxon>
    </lineage>
</organism>
<feature type="transmembrane region" description="Helical" evidence="2">
    <location>
        <begin position="239"/>
        <end position="255"/>
    </location>
</feature>
<feature type="transmembrane region" description="Helical" evidence="2">
    <location>
        <begin position="198"/>
        <end position="219"/>
    </location>
</feature>
<dbReference type="OrthoDB" id="5597489at2759"/>
<evidence type="ECO:0000313" key="5">
    <source>
        <dbReference type="Proteomes" id="UP000243797"/>
    </source>
</evidence>
<dbReference type="InParanoid" id="A0A2K1QWB3"/>
<feature type="compositionally biased region" description="Low complexity" evidence="1">
    <location>
        <begin position="88"/>
        <end position="102"/>
    </location>
</feature>
<name>A0A2K1QWB3_9PEZI</name>
<comment type="caution">
    <text evidence="4">The sequence shown here is derived from an EMBL/GenBank/DDBJ whole genome shotgun (WGS) entry which is preliminary data.</text>
</comment>
<keyword evidence="5" id="KW-1185">Reference proteome</keyword>
<dbReference type="EMBL" id="NKHZ01000032">
    <property type="protein sequence ID" value="PNS19346.1"/>
    <property type="molecule type" value="Genomic_DNA"/>
</dbReference>
<accession>A0A2K1QWB3</accession>
<feature type="domain" description="DUF7719" evidence="3">
    <location>
        <begin position="193"/>
        <end position="259"/>
    </location>
</feature>
<evidence type="ECO:0000259" key="3">
    <source>
        <dbReference type="Pfam" id="PF24841"/>
    </source>
</evidence>
<protein>
    <submittedName>
        <fullName evidence="4">Polyphosphoinositide phosphatase</fullName>
    </submittedName>
</protein>
<dbReference type="InterPro" id="IPR056136">
    <property type="entry name" value="DUF7719"/>
</dbReference>
<dbReference type="STRING" id="2082308.A0A2K1QWB3"/>
<feature type="compositionally biased region" description="Acidic residues" evidence="1">
    <location>
        <begin position="111"/>
        <end position="122"/>
    </location>
</feature>
<dbReference type="AlphaFoldDB" id="A0A2K1QWB3"/>